<evidence type="ECO:0000313" key="5">
    <source>
        <dbReference type="Proteomes" id="UP000562027"/>
    </source>
</evidence>
<dbReference type="EC" id="2.1.1.197" evidence="4"/>
<dbReference type="PANTHER" id="PTHR13090:SF1">
    <property type="entry name" value="ARGININE-HYDROXYLASE NDUFAF5, MITOCHONDRIAL"/>
    <property type="match status" value="1"/>
</dbReference>
<dbReference type="Proteomes" id="UP000562027">
    <property type="component" value="Unassembled WGS sequence"/>
</dbReference>
<keyword evidence="1 4" id="KW-0489">Methyltransferase</keyword>
<comment type="caution">
    <text evidence="4">The sequence shown here is derived from an EMBL/GenBank/DDBJ whole genome shotgun (WGS) entry which is preliminary data.</text>
</comment>
<name>A0A840LFB6_9BURK</name>
<sequence>MHSKPPIPFDEQGLLAGGTTAKTPARAQALDPQALSRHRRRLSGAETSPWLHEEVARRMAERLSYIKLQPQQILQWSPFLGGGSAELAQAYPQAQQLLVESDPALLARSTALHKKPWWQAWKSGAAAKVLAPQDLAGQQVQLLWANMDLHSHAELPQILALWNASLAVDGFVMFSCLGPDSFVELRRIFATQGWGAAGPEWWDMHDIGDLLVQAGFGDPVMDQERIQLTWAEPQSLLKDLRALGGNIAPTRFAGCRGKTWHRELLQALESLRGADGRLKLSVEIVYGHAFKPPPKLRVSAETSVTLEQMRAMVRKTS</sequence>
<keyword evidence="2 4" id="KW-0808">Transferase</keyword>
<evidence type="ECO:0000256" key="1">
    <source>
        <dbReference type="ARBA" id="ARBA00022603"/>
    </source>
</evidence>
<dbReference type="GO" id="GO:0102130">
    <property type="term" value="F:malonyl-CoA methyltransferase activity"/>
    <property type="evidence" value="ECO:0007669"/>
    <property type="project" value="UniProtKB-EC"/>
</dbReference>
<dbReference type="SUPFAM" id="SSF53335">
    <property type="entry name" value="S-adenosyl-L-methionine-dependent methyltransferases"/>
    <property type="match status" value="1"/>
</dbReference>
<proteinExistence type="predicted"/>
<dbReference type="PANTHER" id="PTHR13090">
    <property type="entry name" value="ARGININE-HYDROXYLASE NDUFAF5, MITOCHONDRIAL"/>
    <property type="match status" value="1"/>
</dbReference>
<dbReference type="GO" id="GO:0032259">
    <property type="term" value="P:methylation"/>
    <property type="evidence" value="ECO:0007669"/>
    <property type="project" value="UniProtKB-KW"/>
</dbReference>
<reference evidence="4 5" key="1">
    <citation type="submission" date="2020-08" db="EMBL/GenBank/DDBJ databases">
        <title>Functional genomics of gut bacteria from endangered species of beetles.</title>
        <authorList>
            <person name="Carlos-Shanley C."/>
        </authorList>
    </citation>
    <scope>NUCLEOTIDE SEQUENCE [LARGE SCALE GENOMIC DNA]</scope>
    <source>
        <strain evidence="4 5">S00239</strain>
    </source>
</reference>
<protein>
    <submittedName>
        <fullName evidence="4">Malonyl-CoA O-methyltransferase</fullName>
        <ecNumber evidence="4">2.1.1.197</ecNumber>
    </submittedName>
</protein>
<evidence type="ECO:0000313" key="4">
    <source>
        <dbReference type="EMBL" id="MBB4845695.1"/>
    </source>
</evidence>
<dbReference type="EMBL" id="JACHLP010000011">
    <property type="protein sequence ID" value="MBB4845695.1"/>
    <property type="molecule type" value="Genomic_DNA"/>
</dbReference>
<gene>
    <name evidence="4" type="ORF">HNP55_004247</name>
</gene>
<dbReference type="AlphaFoldDB" id="A0A840LFB6"/>
<organism evidence="4 5">
    <name type="scientific">Roseateles oligotrophus</name>
    <dbReference type="NCBI Taxonomy" id="1769250"/>
    <lineage>
        <taxon>Bacteria</taxon>
        <taxon>Pseudomonadati</taxon>
        <taxon>Pseudomonadota</taxon>
        <taxon>Betaproteobacteria</taxon>
        <taxon>Burkholderiales</taxon>
        <taxon>Sphaerotilaceae</taxon>
        <taxon>Roseateles</taxon>
    </lineage>
</organism>
<evidence type="ECO:0000256" key="2">
    <source>
        <dbReference type="ARBA" id="ARBA00022679"/>
    </source>
</evidence>
<dbReference type="InterPro" id="IPR050602">
    <property type="entry name" value="Malonyl-ACP_OMT"/>
</dbReference>
<dbReference type="RefSeq" id="WP_184303926.1">
    <property type="nucleotide sequence ID" value="NZ_JACHLP010000011.1"/>
</dbReference>
<evidence type="ECO:0000256" key="3">
    <source>
        <dbReference type="SAM" id="MobiDB-lite"/>
    </source>
</evidence>
<feature type="region of interest" description="Disordered" evidence="3">
    <location>
        <begin position="23"/>
        <end position="43"/>
    </location>
</feature>
<keyword evidence="5" id="KW-1185">Reference proteome</keyword>
<accession>A0A840LFB6</accession>
<dbReference type="InterPro" id="IPR029063">
    <property type="entry name" value="SAM-dependent_MTases_sf"/>
</dbReference>